<gene>
    <name evidence="1" type="ORF">AKJ08_0036</name>
</gene>
<reference evidence="1 2" key="1">
    <citation type="submission" date="2015-08" db="EMBL/GenBank/DDBJ databases">
        <authorList>
            <person name="Babu N.S."/>
            <person name="Beckwith C.J."/>
            <person name="Beseler K.G."/>
            <person name="Brison A."/>
            <person name="Carone J.V."/>
            <person name="Caskin T.P."/>
            <person name="Diamond M."/>
            <person name="Durham M.E."/>
            <person name="Foxe J.M."/>
            <person name="Go M."/>
            <person name="Henderson B.A."/>
            <person name="Jones I.B."/>
            <person name="McGettigan J.A."/>
            <person name="Micheletti S.J."/>
            <person name="Nasrallah M.E."/>
            <person name="Ortiz D."/>
            <person name="Piller C.R."/>
            <person name="Privatt S.R."/>
            <person name="Schneider S.L."/>
            <person name="Sharp S."/>
            <person name="Smith T.C."/>
            <person name="Stanton J.D."/>
            <person name="Ullery H.E."/>
            <person name="Wilson R.J."/>
            <person name="Serrano M.G."/>
            <person name="Buck G."/>
            <person name="Lee V."/>
            <person name="Wang Y."/>
            <person name="Carvalho R."/>
            <person name="Voegtly L."/>
            <person name="Shi R."/>
            <person name="Duckworth R."/>
            <person name="Johnson A."/>
            <person name="Loviza R."/>
            <person name="Walstead R."/>
            <person name="Shah Z."/>
            <person name="Kiflezghi M."/>
            <person name="Wade K."/>
            <person name="Ball S.L."/>
            <person name="Bradley K.W."/>
            <person name="Asai D.J."/>
            <person name="Bowman C.A."/>
            <person name="Russell D.A."/>
            <person name="Pope W.H."/>
            <person name="Jacobs-Sera D."/>
            <person name="Hendrix R.W."/>
            <person name="Hatfull G.F."/>
        </authorList>
    </citation>
    <scope>NUCLEOTIDE SEQUENCE [LARGE SCALE GENOMIC DNA]</scope>
    <source>
        <strain evidence="1 2">DSM 27710</strain>
    </source>
</reference>
<keyword evidence="2" id="KW-1185">Reference proteome</keyword>
<evidence type="ECO:0000313" key="1">
    <source>
        <dbReference type="EMBL" id="AKU89649.1"/>
    </source>
</evidence>
<dbReference type="EMBL" id="CP012332">
    <property type="protein sequence ID" value="AKU89649.1"/>
    <property type="molecule type" value="Genomic_DNA"/>
</dbReference>
<evidence type="ECO:0000313" key="2">
    <source>
        <dbReference type="Proteomes" id="UP000055590"/>
    </source>
</evidence>
<organism evidence="1 2">
    <name type="scientific">Vulgatibacter incomptus</name>
    <dbReference type="NCBI Taxonomy" id="1391653"/>
    <lineage>
        <taxon>Bacteria</taxon>
        <taxon>Pseudomonadati</taxon>
        <taxon>Myxococcota</taxon>
        <taxon>Myxococcia</taxon>
        <taxon>Myxococcales</taxon>
        <taxon>Cystobacterineae</taxon>
        <taxon>Vulgatibacteraceae</taxon>
        <taxon>Vulgatibacter</taxon>
    </lineage>
</organism>
<dbReference type="KEGG" id="vin:AKJ08_0036"/>
<accession>A0A0K1P966</accession>
<name>A0A0K1P966_9BACT</name>
<sequence length="39" mass="4454">MFGDDVRINCGETSYEVVYGDGYHGCTFDSLDLDEDCRR</sequence>
<dbReference type="AlphaFoldDB" id="A0A0K1P966"/>
<protein>
    <submittedName>
        <fullName evidence="1">Uncharacterized protein</fullName>
    </submittedName>
</protein>
<dbReference type="Proteomes" id="UP000055590">
    <property type="component" value="Chromosome"/>
</dbReference>
<proteinExistence type="predicted"/>